<dbReference type="Gene3D" id="3.30.70.1290">
    <property type="entry name" value="Transposase IS200-like"/>
    <property type="match status" value="1"/>
</dbReference>
<reference evidence="2 3" key="1">
    <citation type="journal article" date="2015" name="Nature">
        <title>rRNA introns, odd ribosomes, and small enigmatic genomes across a large radiation of phyla.</title>
        <authorList>
            <person name="Brown C.T."/>
            <person name="Hug L.A."/>
            <person name="Thomas B.C."/>
            <person name="Sharon I."/>
            <person name="Castelle C.J."/>
            <person name="Singh A."/>
            <person name="Wilkins M.J."/>
            <person name="Williams K.H."/>
            <person name="Banfield J.F."/>
        </authorList>
    </citation>
    <scope>NUCLEOTIDE SEQUENCE [LARGE SCALE GENOMIC DNA]</scope>
</reference>
<organism evidence="2 3">
    <name type="scientific">Candidatus Roizmanbacteria bacterium GW2011_GWA2_34_18</name>
    <dbReference type="NCBI Taxonomy" id="1618477"/>
    <lineage>
        <taxon>Bacteria</taxon>
        <taxon>Candidatus Roizmaniibacteriota</taxon>
    </lineage>
</organism>
<dbReference type="Proteomes" id="UP000034688">
    <property type="component" value="Unassembled WGS sequence"/>
</dbReference>
<feature type="domain" description="Transposase IS200-like" evidence="1">
    <location>
        <begin position="22"/>
        <end position="174"/>
    </location>
</feature>
<dbReference type="STRING" id="1618477.UR54_C0016G0005"/>
<evidence type="ECO:0000313" key="2">
    <source>
        <dbReference type="EMBL" id="KKP60240.1"/>
    </source>
</evidence>
<comment type="caution">
    <text evidence="2">The sequence shown here is derived from an EMBL/GenBank/DDBJ whole genome shotgun (WGS) entry which is preliminary data.</text>
</comment>
<dbReference type="InterPro" id="IPR036515">
    <property type="entry name" value="Transposase_17_sf"/>
</dbReference>
<gene>
    <name evidence="2" type="ORF">UR54_C0016G0005</name>
</gene>
<dbReference type="GO" id="GO:0006313">
    <property type="term" value="P:DNA transposition"/>
    <property type="evidence" value="ECO:0007669"/>
    <property type="project" value="InterPro"/>
</dbReference>
<dbReference type="InterPro" id="IPR002686">
    <property type="entry name" value="Transposase_17"/>
</dbReference>
<evidence type="ECO:0000259" key="1">
    <source>
        <dbReference type="SMART" id="SM01321"/>
    </source>
</evidence>
<sequence length="187" mass="22695">MSDKFKDKYRIQSSRLLNWDYSSNGYYFITICTKERKHFFGEIINNVMRLLKIGEIAQKYWLEIPKHFSFIELDEFVVMPNHIHGIVAIKNVFDIKCRDVINHVSTDNVKKNIYSKITPMNKHSLGKIIRWFKGRTTFEIRKTESKFSWQSRFYDNIIRNEKSFCYIRKYIKENPMNWEEDRNNLSN</sequence>
<dbReference type="PANTHER" id="PTHR36966">
    <property type="entry name" value="REP-ASSOCIATED TYROSINE TRANSPOSASE"/>
    <property type="match status" value="1"/>
</dbReference>
<accession>A0A0G0DA30</accession>
<dbReference type="SMART" id="SM01321">
    <property type="entry name" value="Y1_Tnp"/>
    <property type="match status" value="1"/>
</dbReference>
<dbReference type="SUPFAM" id="SSF143422">
    <property type="entry name" value="Transposase IS200-like"/>
    <property type="match status" value="1"/>
</dbReference>
<dbReference type="InterPro" id="IPR052715">
    <property type="entry name" value="RAYT_transposase"/>
</dbReference>
<proteinExistence type="predicted"/>
<dbReference type="EMBL" id="LBPP01000016">
    <property type="protein sequence ID" value="KKP60240.1"/>
    <property type="molecule type" value="Genomic_DNA"/>
</dbReference>
<dbReference type="AlphaFoldDB" id="A0A0G0DA30"/>
<dbReference type="PANTHER" id="PTHR36966:SF1">
    <property type="entry name" value="REP-ASSOCIATED TYROSINE TRANSPOSASE"/>
    <property type="match status" value="1"/>
</dbReference>
<evidence type="ECO:0000313" key="3">
    <source>
        <dbReference type="Proteomes" id="UP000034688"/>
    </source>
</evidence>
<name>A0A0G0DA30_9BACT</name>
<dbReference type="PATRIC" id="fig|1618477.3.peg.303"/>
<protein>
    <recommendedName>
        <fullName evidence="1">Transposase IS200-like domain-containing protein</fullName>
    </recommendedName>
</protein>
<dbReference type="GO" id="GO:0043565">
    <property type="term" value="F:sequence-specific DNA binding"/>
    <property type="evidence" value="ECO:0007669"/>
    <property type="project" value="TreeGrafter"/>
</dbReference>
<dbReference type="GO" id="GO:0004803">
    <property type="term" value="F:transposase activity"/>
    <property type="evidence" value="ECO:0007669"/>
    <property type="project" value="InterPro"/>
</dbReference>